<dbReference type="Pfam" id="PF02518">
    <property type="entry name" value="HATPase_c"/>
    <property type="match status" value="1"/>
</dbReference>
<dbReference type="NCBIfam" id="TIGR00229">
    <property type="entry name" value="sensory_box"/>
    <property type="match status" value="1"/>
</dbReference>
<dbReference type="InterPro" id="IPR050736">
    <property type="entry name" value="Sensor_HK_Regulatory"/>
</dbReference>
<dbReference type="GO" id="GO:0016020">
    <property type="term" value="C:membrane"/>
    <property type="evidence" value="ECO:0007669"/>
    <property type="project" value="UniProtKB-SubCell"/>
</dbReference>
<dbReference type="PRINTS" id="PR00344">
    <property type="entry name" value="BCTRLSENSOR"/>
</dbReference>
<evidence type="ECO:0000256" key="6">
    <source>
        <dbReference type="ARBA" id="ARBA00022777"/>
    </source>
</evidence>
<evidence type="ECO:0000256" key="5">
    <source>
        <dbReference type="ARBA" id="ARBA00022679"/>
    </source>
</evidence>
<evidence type="ECO:0000256" key="7">
    <source>
        <dbReference type="ARBA" id="ARBA00023012"/>
    </source>
</evidence>
<dbReference type="SMART" id="SM00091">
    <property type="entry name" value="PAS"/>
    <property type="match status" value="1"/>
</dbReference>
<dbReference type="PANTHER" id="PTHR43711">
    <property type="entry name" value="TWO-COMPONENT HISTIDINE KINASE"/>
    <property type="match status" value="1"/>
</dbReference>
<sequence length="564" mass="66993">MKVKDKITRFYTIEDLEEMLDKLPYQIWLKDDEKKYIYINKLGAEKLGISKEEIIGKTDYEFREYDIAKECDKTDIEVIEKKADIYNEEYSKIDDNEIWHKVYKFILHKENKKEIIGGVAREISLDKNVQLEIESNLMSYLNIDEEKRYDTKKTIHLLLKEIKNIVEYKNISIFLYDKDSEKFKFYLSENEEENSFNVDIHINKEIENKLCSKEIIKDKYEEIYNKLEMFKGKKESLKMRHIELANNLFGLVVITYDESKNCFTKEESYLNETLSKIGYIVKQMENKSEIKYITDKKRELEEFIKLEAMKVEFLSNMSHEFRTPINIILAIVQLLNLHNKPLGDEKYKEYLNILKQNSYRLLRLVNNVMDITKVNSDSDKLNLVNCNIVSVLEEIVMSTVLYASEKKRNIIFDTDSEEIILACDEDKIERIMLNLISNAIKFSQLHTDIEIKIKRNVDLNRVYISVKNYGSNIEFNDREKIFERFHRVDNSLNRKNEGCGIGLFLCRKFIEMHGGEIFLDNIDNGTQFSFYLPINITSEKIYNPLMQKDSLIEKCNIEFSDIYI</sequence>
<reference evidence="10" key="1">
    <citation type="submission" date="2020-08" db="EMBL/GenBank/DDBJ databases">
        <title>Genome public.</title>
        <authorList>
            <person name="Liu C."/>
            <person name="Sun Q."/>
        </authorList>
    </citation>
    <scope>NUCLEOTIDE SEQUENCE</scope>
    <source>
        <strain evidence="10">NSJ-42</strain>
    </source>
</reference>
<dbReference type="Gene3D" id="1.10.287.130">
    <property type="match status" value="1"/>
</dbReference>
<dbReference type="Pfam" id="PF00512">
    <property type="entry name" value="HisKA"/>
    <property type="match status" value="1"/>
</dbReference>
<dbReference type="SUPFAM" id="SSF47384">
    <property type="entry name" value="Homodimeric domain of signal transducing histidine kinase"/>
    <property type="match status" value="1"/>
</dbReference>
<feature type="domain" description="Histidine kinase" evidence="8">
    <location>
        <begin position="316"/>
        <end position="536"/>
    </location>
</feature>
<dbReference type="InterPro" id="IPR004358">
    <property type="entry name" value="Sig_transdc_His_kin-like_C"/>
</dbReference>
<keyword evidence="4" id="KW-0597">Phosphoprotein</keyword>
<dbReference type="InterPro" id="IPR000014">
    <property type="entry name" value="PAS"/>
</dbReference>
<dbReference type="FunFam" id="3.30.565.10:FF:000006">
    <property type="entry name" value="Sensor histidine kinase WalK"/>
    <property type="match status" value="1"/>
</dbReference>
<dbReference type="Gene3D" id="3.30.450.20">
    <property type="entry name" value="PAS domain"/>
    <property type="match status" value="1"/>
</dbReference>
<dbReference type="PROSITE" id="PS50112">
    <property type="entry name" value="PAS"/>
    <property type="match status" value="1"/>
</dbReference>
<keyword evidence="7" id="KW-0902">Two-component regulatory system</keyword>
<comment type="subcellular location">
    <subcellularLocation>
        <location evidence="2">Membrane</location>
    </subcellularLocation>
</comment>
<dbReference type="InterPro" id="IPR036890">
    <property type="entry name" value="HATPase_C_sf"/>
</dbReference>
<dbReference type="InterPro" id="IPR035965">
    <property type="entry name" value="PAS-like_dom_sf"/>
</dbReference>
<dbReference type="SUPFAM" id="SSF55874">
    <property type="entry name" value="ATPase domain of HSP90 chaperone/DNA topoisomerase II/histidine kinase"/>
    <property type="match status" value="1"/>
</dbReference>
<evidence type="ECO:0000256" key="4">
    <source>
        <dbReference type="ARBA" id="ARBA00022553"/>
    </source>
</evidence>
<evidence type="ECO:0000256" key="2">
    <source>
        <dbReference type="ARBA" id="ARBA00004370"/>
    </source>
</evidence>
<dbReference type="SUPFAM" id="SSF55785">
    <property type="entry name" value="PYP-like sensor domain (PAS domain)"/>
    <property type="match status" value="1"/>
</dbReference>
<evidence type="ECO:0000259" key="8">
    <source>
        <dbReference type="PROSITE" id="PS50109"/>
    </source>
</evidence>
<dbReference type="CDD" id="cd00075">
    <property type="entry name" value="HATPase"/>
    <property type="match status" value="1"/>
</dbReference>
<evidence type="ECO:0000313" key="10">
    <source>
        <dbReference type="EMBL" id="MBC5639377.1"/>
    </source>
</evidence>
<dbReference type="GO" id="GO:0000155">
    <property type="term" value="F:phosphorelay sensor kinase activity"/>
    <property type="evidence" value="ECO:0007669"/>
    <property type="project" value="InterPro"/>
</dbReference>
<comment type="caution">
    <text evidence="10">The sequence shown here is derived from an EMBL/GenBank/DDBJ whole genome shotgun (WGS) entry which is preliminary data.</text>
</comment>
<evidence type="ECO:0000313" key="11">
    <source>
        <dbReference type="Proteomes" id="UP000662088"/>
    </source>
</evidence>
<keyword evidence="5" id="KW-0808">Transferase</keyword>
<dbReference type="Gene3D" id="3.30.565.10">
    <property type="entry name" value="Histidine kinase-like ATPase, C-terminal domain"/>
    <property type="match status" value="1"/>
</dbReference>
<evidence type="ECO:0000256" key="3">
    <source>
        <dbReference type="ARBA" id="ARBA00012438"/>
    </source>
</evidence>
<protein>
    <recommendedName>
        <fullName evidence="3">histidine kinase</fullName>
        <ecNumber evidence="3">2.7.13.3</ecNumber>
    </recommendedName>
</protein>
<dbReference type="EMBL" id="JACOOQ010000003">
    <property type="protein sequence ID" value="MBC5639377.1"/>
    <property type="molecule type" value="Genomic_DNA"/>
</dbReference>
<dbReference type="InterPro" id="IPR003594">
    <property type="entry name" value="HATPase_dom"/>
</dbReference>
<dbReference type="PROSITE" id="PS50109">
    <property type="entry name" value="HIS_KIN"/>
    <property type="match status" value="1"/>
</dbReference>
<keyword evidence="11" id="KW-1185">Reference proteome</keyword>
<dbReference type="InterPro" id="IPR005467">
    <property type="entry name" value="His_kinase_dom"/>
</dbReference>
<dbReference type="AlphaFoldDB" id="A0A8I0A743"/>
<dbReference type="Proteomes" id="UP000662088">
    <property type="component" value="Unassembled WGS sequence"/>
</dbReference>
<dbReference type="PANTHER" id="PTHR43711:SF26">
    <property type="entry name" value="SENSOR HISTIDINE KINASE RCSC"/>
    <property type="match status" value="1"/>
</dbReference>
<gene>
    <name evidence="10" type="ORF">H8R92_02820</name>
</gene>
<comment type="catalytic activity">
    <reaction evidence="1">
        <text>ATP + protein L-histidine = ADP + protein N-phospho-L-histidine.</text>
        <dbReference type="EC" id="2.7.13.3"/>
    </reaction>
</comment>
<dbReference type="InterPro" id="IPR036097">
    <property type="entry name" value="HisK_dim/P_sf"/>
</dbReference>
<dbReference type="CDD" id="cd00082">
    <property type="entry name" value="HisKA"/>
    <property type="match status" value="1"/>
</dbReference>
<accession>A0A8I0A743</accession>
<evidence type="ECO:0000259" key="9">
    <source>
        <dbReference type="PROSITE" id="PS50112"/>
    </source>
</evidence>
<evidence type="ECO:0000256" key="1">
    <source>
        <dbReference type="ARBA" id="ARBA00000085"/>
    </source>
</evidence>
<organism evidence="10 11">
    <name type="scientific">Clostridium lentum</name>
    <dbReference type="NCBI Taxonomy" id="2763037"/>
    <lineage>
        <taxon>Bacteria</taxon>
        <taxon>Bacillati</taxon>
        <taxon>Bacillota</taxon>
        <taxon>Clostridia</taxon>
        <taxon>Eubacteriales</taxon>
        <taxon>Clostridiaceae</taxon>
        <taxon>Clostridium</taxon>
    </lineage>
</organism>
<proteinExistence type="predicted"/>
<dbReference type="InterPro" id="IPR003661">
    <property type="entry name" value="HisK_dim/P_dom"/>
</dbReference>
<dbReference type="SMART" id="SM00387">
    <property type="entry name" value="HATPase_c"/>
    <property type="match status" value="1"/>
</dbReference>
<dbReference type="RefSeq" id="WP_186834669.1">
    <property type="nucleotide sequence ID" value="NZ_JACOOQ010000003.1"/>
</dbReference>
<feature type="domain" description="PAS" evidence="9">
    <location>
        <begin position="12"/>
        <end position="58"/>
    </location>
</feature>
<name>A0A8I0A743_9CLOT</name>
<dbReference type="EC" id="2.7.13.3" evidence="3"/>
<keyword evidence="6" id="KW-0418">Kinase</keyword>
<dbReference type="SMART" id="SM00388">
    <property type="entry name" value="HisKA"/>
    <property type="match status" value="1"/>
</dbReference>